<reference evidence="1" key="1">
    <citation type="journal article" date="2021" name="Environ. Microbiol.">
        <title>New insights into the diversity and evolution of the archaeal mobilome from three complete genomes of Saccharolobus shibatae.</title>
        <authorList>
            <person name="Medvedeva S."/>
            <person name="Brandt D."/>
            <person name="Cvirkaite-Krupovic V."/>
            <person name="Liu Y."/>
            <person name="Severinov K."/>
            <person name="Ishino S."/>
            <person name="Ishino Y."/>
            <person name="Prangishvili D."/>
            <person name="Kalinowski J."/>
            <person name="Krupovic M."/>
        </authorList>
    </citation>
    <scope>NUCLEOTIDE SEQUENCE</scope>
    <source>
        <strain evidence="1">BEU9</strain>
    </source>
</reference>
<evidence type="ECO:0000313" key="2">
    <source>
        <dbReference type="Proteomes" id="UP000693941"/>
    </source>
</evidence>
<organism evidence="1 2">
    <name type="scientific">Saccharolobus shibatae</name>
    <dbReference type="NCBI Taxonomy" id="2286"/>
    <lineage>
        <taxon>Archaea</taxon>
        <taxon>Thermoproteota</taxon>
        <taxon>Thermoprotei</taxon>
        <taxon>Sulfolobales</taxon>
        <taxon>Sulfolobaceae</taxon>
        <taxon>Saccharolobus</taxon>
    </lineage>
</organism>
<accession>A0A8F5BVM3</accession>
<sequence>MLIKTLKSKRGQTHSNGVVKKYGVLKPYNLKRRFHIYPLMRSLKRFKTLYR</sequence>
<dbReference type="EMBL" id="CP077715">
    <property type="protein sequence ID" value="QXJ32200.1"/>
    <property type="molecule type" value="Genomic_DNA"/>
</dbReference>
<gene>
    <name evidence="1" type="ORF">J5U21_01851</name>
</gene>
<evidence type="ECO:0000313" key="1">
    <source>
        <dbReference type="EMBL" id="QXJ32200.1"/>
    </source>
</evidence>
<proteinExistence type="predicted"/>
<dbReference type="AlphaFoldDB" id="A0A8F5BVM3"/>
<dbReference type="Proteomes" id="UP000693941">
    <property type="component" value="Chromosome"/>
</dbReference>
<protein>
    <submittedName>
        <fullName evidence="1">Uncharacterized protein</fullName>
    </submittedName>
</protein>
<name>A0A8F5BVM3_9CREN</name>